<comment type="similarity">
    <text evidence="3">Belongs to the glycosyl hydrolase 24 family.</text>
</comment>
<dbReference type="GO" id="GO:0003796">
    <property type="term" value="F:lysozyme activity"/>
    <property type="evidence" value="ECO:0007669"/>
    <property type="project" value="UniProtKB-EC"/>
</dbReference>
<keyword evidence="2 3" id="KW-0081">Bacteriolytic enzyme</keyword>
<dbReference type="Gene3D" id="1.10.530.40">
    <property type="match status" value="1"/>
</dbReference>
<dbReference type="InterPro" id="IPR023346">
    <property type="entry name" value="Lysozyme-like_dom_sf"/>
</dbReference>
<evidence type="ECO:0000256" key="2">
    <source>
        <dbReference type="ARBA" id="ARBA00022638"/>
    </source>
</evidence>
<sequence length="141" mass="15700">MAIDMARLQRRLAAKEDKRNKPYLDTEGKLTIGIGRNLDDKGLRDSEIAFLLANDIDDAIKDALAVVPRYQSLDGVRQEVMIEMAFNLGRSRLAGFKKMLAAIGNQQFDLAATEMLDSKWASQVKGRAKELAQAMRTGTWG</sequence>
<evidence type="ECO:0000313" key="4">
    <source>
        <dbReference type="EMBL" id="SPZ07530.1"/>
    </source>
</evidence>
<dbReference type="GO" id="GO:0042742">
    <property type="term" value="P:defense response to bacterium"/>
    <property type="evidence" value="ECO:0007669"/>
    <property type="project" value="UniProtKB-KW"/>
</dbReference>
<dbReference type="GO" id="GO:0016998">
    <property type="term" value="P:cell wall macromolecule catabolic process"/>
    <property type="evidence" value="ECO:0007669"/>
    <property type="project" value="InterPro"/>
</dbReference>
<dbReference type="EMBL" id="UAUF01000012">
    <property type="protein sequence ID" value="SPZ07530.1"/>
    <property type="molecule type" value="Genomic_DNA"/>
</dbReference>
<dbReference type="EC" id="3.2.1.17" evidence="3"/>
<dbReference type="InterPro" id="IPR002196">
    <property type="entry name" value="Glyco_hydro_24"/>
</dbReference>
<dbReference type="GO" id="GO:0031640">
    <property type="term" value="P:killing of cells of another organism"/>
    <property type="evidence" value="ECO:0007669"/>
    <property type="project" value="UniProtKB-KW"/>
</dbReference>
<evidence type="ECO:0000256" key="1">
    <source>
        <dbReference type="ARBA" id="ARBA00022529"/>
    </source>
</evidence>
<dbReference type="Pfam" id="PF00959">
    <property type="entry name" value="Phage_lysozyme"/>
    <property type="match status" value="1"/>
</dbReference>
<comment type="catalytic activity">
    <reaction evidence="3">
        <text>Hydrolysis of (1-&gt;4)-beta-linkages between N-acetylmuramic acid and N-acetyl-D-glucosamine residues in a peptidoglycan and between N-acetyl-D-glucosamine residues in chitodextrins.</text>
        <dbReference type="EC" id="3.2.1.17"/>
    </reaction>
</comment>
<gene>
    <name evidence="4" type="ORF">NCTC11842_02375</name>
</gene>
<keyword evidence="3" id="KW-0378">Hydrolase</keyword>
<dbReference type="SUPFAM" id="SSF53955">
    <property type="entry name" value="Lysozyme-like"/>
    <property type="match status" value="1"/>
</dbReference>
<dbReference type="InterPro" id="IPR023347">
    <property type="entry name" value="Lysozyme_dom_sf"/>
</dbReference>
<dbReference type="InterPro" id="IPR052619">
    <property type="entry name" value="Phage_lysozyme-like"/>
</dbReference>
<reference evidence="4 5" key="1">
    <citation type="submission" date="2018-06" db="EMBL/GenBank/DDBJ databases">
        <authorList>
            <consortium name="Pathogen Informatics"/>
            <person name="Doyle S."/>
        </authorList>
    </citation>
    <scope>NUCLEOTIDE SEQUENCE [LARGE SCALE GENOMIC DNA]</scope>
    <source>
        <strain evidence="4 5">NCTC11842</strain>
    </source>
</reference>
<dbReference type="PANTHER" id="PTHR37406">
    <property type="entry name" value="T4-TYPE LYSOZYME 1-RELATED"/>
    <property type="match status" value="1"/>
</dbReference>
<proteinExistence type="inferred from homology"/>
<protein>
    <recommendedName>
        <fullName evidence="3">Lysozyme</fullName>
        <ecNumber evidence="3">3.2.1.17</ecNumber>
    </recommendedName>
</protein>
<name>A0A2X2ELH9_PSELU</name>
<dbReference type="RefSeq" id="WP_220124514.1">
    <property type="nucleotide sequence ID" value="NZ_UAUF01000012.1"/>
</dbReference>
<keyword evidence="3" id="KW-0326">Glycosidase</keyword>
<dbReference type="AlphaFoldDB" id="A0A2X2ELH9"/>
<organism evidence="4 5">
    <name type="scientific">Pseudomonas luteola</name>
    <dbReference type="NCBI Taxonomy" id="47886"/>
    <lineage>
        <taxon>Bacteria</taxon>
        <taxon>Pseudomonadati</taxon>
        <taxon>Pseudomonadota</taxon>
        <taxon>Gammaproteobacteria</taxon>
        <taxon>Pseudomonadales</taxon>
        <taxon>Pseudomonadaceae</taxon>
        <taxon>Pseudomonas</taxon>
    </lineage>
</organism>
<dbReference type="Proteomes" id="UP000250443">
    <property type="component" value="Unassembled WGS sequence"/>
</dbReference>
<evidence type="ECO:0000313" key="5">
    <source>
        <dbReference type="Proteomes" id="UP000250443"/>
    </source>
</evidence>
<evidence type="ECO:0000256" key="3">
    <source>
        <dbReference type="RuleBase" id="RU003788"/>
    </source>
</evidence>
<dbReference type="PANTHER" id="PTHR37406:SF1">
    <property type="entry name" value="T4-TYPE LYSOZYME 1-RELATED"/>
    <property type="match status" value="1"/>
</dbReference>
<dbReference type="GO" id="GO:0009253">
    <property type="term" value="P:peptidoglycan catabolic process"/>
    <property type="evidence" value="ECO:0007669"/>
    <property type="project" value="InterPro"/>
</dbReference>
<accession>A0A2X2ELH9</accession>
<keyword evidence="1 3" id="KW-0929">Antimicrobial</keyword>